<dbReference type="EMBL" id="JAIULA010000019">
    <property type="protein sequence ID" value="MCP0887540.1"/>
    <property type="molecule type" value="Genomic_DNA"/>
</dbReference>
<dbReference type="GO" id="GO:0006508">
    <property type="term" value="P:proteolysis"/>
    <property type="evidence" value="ECO:0007669"/>
    <property type="project" value="UniProtKB-KW"/>
</dbReference>
<dbReference type="Pfam" id="PF04002">
    <property type="entry name" value="RadC"/>
    <property type="match status" value="1"/>
</dbReference>
<feature type="domain" description="MPN" evidence="7">
    <location>
        <begin position="34"/>
        <end position="155"/>
    </location>
</feature>
<evidence type="ECO:0000256" key="6">
    <source>
        <dbReference type="ARBA" id="ARBA00023049"/>
    </source>
</evidence>
<keyword evidence="6" id="KW-0482">Metalloprotease</keyword>
<dbReference type="InterPro" id="IPR025657">
    <property type="entry name" value="RadC_JAB"/>
</dbReference>
<reference evidence="8 9" key="1">
    <citation type="journal article" date="2023" name="Int. J. Syst. Evol. Microbiol.">
        <title>Ligilactobacillus ubinensis sp. nov., a novel species isolated from the wild ferment of a durian fruit (Durio zibethinus).</title>
        <authorList>
            <person name="Heng Y.C."/>
            <person name="Menon N."/>
            <person name="Chen B."/>
            <person name="Loo B.Z.L."/>
            <person name="Wong G.W.J."/>
            <person name="Lim A.C.H."/>
            <person name="Silvaraju S."/>
            <person name="Kittelmann S."/>
        </authorList>
    </citation>
    <scope>NUCLEOTIDE SEQUENCE [LARGE SCALE GENOMIC DNA]</scope>
    <source>
        <strain evidence="8 9">WILCCON 0076</strain>
    </source>
</reference>
<dbReference type="Gene3D" id="3.40.140.10">
    <property type="entry name" value="Cytidine Deaminase, domain 2"/>
    <property type="match status" value="1"/>
</dbReference>
<evidence type="ECO:0000256" key="2">
    <source>
        <dbReference type="ARBA" id="ARBA00022670"/>
    </source>
</evidence>
<protein>
    <recommendedName>
        <fullName evidence="7">MPN domain-containing protein</fullName>
    </recommendedName>
</protein>
<evidence type="ECO:0000256" key="4">
    <source>
        <dbReference type="ARBA" id="ARBA00022801"/>
    </source>
</evidence>
<dbReference type="InterPro" id="IPR001405">
    <property type="entry name" value="UPF0758"/>
</dbReference>
<evidence type="ECO:0000313" key="8">
    <source>
        <dbReference type="EMBL" id="MCP0887540.1"/>
    </source>
</evidence>
<dbReference type="PANTHER" id="PTHR30471">
    <property type="entry name" value="DNA REPAIR PROTEIN RADC"/>
    <property type="match status" value="1"/>
</dbReference>
<dbReference type="GO" id="GO:0008237">
    <property type="term" value="F:metallopeptidase activity"/>
    <property type="evidence" value="ECO:0007669"/>
    <property type="project" value="UniProtKB-KW"/>
</dbReference>
<dbReference type="GO" id="GO:0046872">
    <property type="term" value="F:metal ion binding"/>
    <property type="evidence" value="ECO:0007669"/>
    <property type="project" value="UniProtKB-KW"/>
</dbReference>
<dbReference type="InterPro" id="IPR037518">
    <property type="entry name" value="MPN"/>
</dbReference>
<evidence type="ECO:0000259" key="7">
    <source>
        <dbReference type="PROSITE" id="PS50249"/>
    </source>
</evidence>
<keyword evidence="5" id="KW-0862">Zinc</keyword>
<comment type="caution">
    <text evidence="8">The sequence shown here is derived from an EMBL/GenBank/DDBJ whole genome shotgun (WGS) entry which is preliminary data.</text>
</comment>
<accession>A0A9X2FLG4</accession>
<evidence type="ECO:0000256" key="5">
    <source>
        <dbReference type="ARBA" id="ARBA00022833"/>
    </source>
</evidence>
<keyword evidence="4" id="KW-0378">Hydrolase</keyword>
<gene>
    <name evidence="8" type="ORF">LB941_09365</name>
</gene>
<proteinExistence type="inferred from homology"/>
<keyword evidence="3" id="KW-0479">Metal-binding</keyword>
<sequence length="160" mass="17832">MSKKITTESQPTILKIQSLIGIRQVREDLPIFYKALNSQSTGNYVQTLIGSSAFEIFEVLFLDVKLNVIAQAHWDGDIDSSAYFTRTIMQHALLCNAKSIIIAHNHPSGELMPSSNDLVATHRISQACELLEMSLIDSFIVTDNDCLSLREDGQSDLFVD</sequence>
<keyword evidence="2" id="KW-0645">Protease</keyword>
<evidence type="ECO:0000313" key="9">
    <source>
        <dbReference type="Proteomes" id="UP001139006"/>
    </source>
</evidence>
<keyword evidence="9" id="KW-1185">Reference proteome</keyword>
<dbReference type="PROSITE" id="PS50249">
    <property type="entry name" value="MPN"/>
    <property type="match status" value="1"/>
</dbReference>
<dbReference type="InterPro" id="IPR020891">
    <property type="entry name" value="UPF0758_CS"/>
</dbReference>
<dbReference type="PANTHER" id="PTHR30471:SF3">
    <property type="entry name" value="UPF0758 PROTEIN YEES-RELATED"/>
    <property type="match status" value="1"/>
</dbReference>
<comment type="similarity">
    <text evidence="1">Belongs to the UPF0758 family.</text>
</comment>
<dbReference type="AlphaFoldDB" id="A0A9X2FLG4"/>
<name>A0A9X2FLG4_9LACO</name>
<organism evidence="8 9">
    <name type="scientific">Ligilactobacillus ubinensis</name>
    <dbReference type="NCBI Taxonomy" id="2876789"/>
    <lineage>
        <taxon>Bacteria</taxon>
        <taxon>Bacillati</taxon>
        <taxon>Bacillota</taxon>
        <taxon>Bacilli</taxon>
        <taxon>Lactobacillales</taxon>
        <taxon>Lactobacillaceae</taxon>
        <taxon>Ligilactobacillus</taxon>
    </lineage>
</organism>
<dbReference type="Proteomes" id="UP001139006">
    <property type="component" value="Unassembled WGS sequence"/>
</dbReference>
<evidence type="ECO:0000256" key="1">
    <source>
        <dbReference type="ARBA" id="ARBA00010243"/>
    </source>
</evidence>
<dbReference type="PROSITE" id="PS01302">
    <property type="entry name" value="UPF0758"/>
    <property type="match status" value="1"/>
</dbReference>
<dbReference type="RefSeq" id="WP_253361503.1">
    <property type="nucleotide sequence ID" value="NZ_JAIULA010000019.1"/>
</dbReference>
<evidence type="ECO:0000256" key="3">
    <source>
        <dbReference type="ARBA" id="ARBA00022723"/>
    </source>
</evidence>